<gene>
    <name evidence="2" type="ORF">UV41_C0040G0002</name>
</gene>
<dbReference type="Proteomes" id="UP000034785">
    <property type="component" value="Unassembled WGS sequence"/>
</dbReference>
<evidence type="ECO:0000313" key="2">
    <source>
        <dbReference type="EMBL" id="KKS69946.1"/>
    </source>
</evidence>
<evidence type="ECO:0000259" key="1">
    <source>
        <dbReference type="Pfam" id="PF18915"/>
    </source>
</evidence>
<dbReference type="InterPro" id="IPR043725">
    <property type="entry name" value="DUF5667"/>
</dbReference>
<sequence length="278" mass="29593">MPPAATGILPDSPFYNFERIVENAQLTFTFDPVAKEQARLGFAGERLAEAKTLIESGKTESGVSALADYRETMADVAAHLSGLAAGGPAAQEFINKVEETVAAQAVVATSLSLTSPPQQAESWTKAANAGAEVLDRVAEAKGEPAIPEDLSTGIQTLKGQGLISEEESNKLYSFKSRSQVRDELEKLSSSGTFPISELAKMDTAVGRYYPEVYGQYQDNLQVVELRAYQGLPQPSAETVKEMAAGRPGPVLPGSSVRQSYLQPGAVPNSFTYPDTGSN</sequence>
<reference evidence="2 3" key="1">
    <citation type="journal article" date="2015" name="Nature">
        <title>rRNA introns, odd ribosomes, and small enigmatic genomes across a large radiation of phyla.</title>
        <authorList>
            <person name="Brown C.T."/>
            <person name="Hug L.A."/>
            <person name="Thomas B.C."/>
            <person name="Sharon I."/>
            <person name="Castelle C.J."/>
            <person name="Singh A."/>
            <person name="Wilkins M.J."/>
            <person name="Williams K.H."/>
            <person name="Banfield J.F."/>
        </authorList>
    </citation>
    <scope>NUCLEOTIDE SEQUENCE [LARGE SCALE GENOMIC DNA]</scope>
</reference>
<proteinExistence type="predicted"/>
<dbReference type="Pfam" id="PF18915">
    <property type="entry name" value="DUF5667"/>
    <property type="match status" value="1"/>
</dbReference>
<comment type="caution">
    <text evidence="2">The sequence shown here is derived from an EMBL/GenBank/DDBJ whole genome shotgun (WGS) entry which is preliminary data.</text>
</comment>
<protein>
    <recommendedName>
        <fullName evidence="1">DUF5667 domain-containing protein</fullName>
    </recommendedName>
</protein>
<dbReference type="AlphaFoldDB" id="A0A0G1DGL5"/>
<dbReference type="EMBL" id="LCEJ01000040">
    <property type="protein sequence ID" value="KKS69946.1"/>
    <property type="molecule type" value="Genomic_DNA"/>
</dbReference>
<organism evidence="2 3">
    <name type="scientific">Candidatus Daviesbacteria bacterium GW2011_GWA2_42_7</name>
    <dbReference type="NCBI Taxonomy" id="1618425"/>
    <lineage>
        <taxon>Bacteria</taxon>
        <taxon>Candidatus Daviesiibacteriota</taxon>
    </lineage>
</organism>
<accession>A0A0G1DGL5</accession>
<feature type="domain" description="DUF5667" evidence="1">
    <location>
        <begin position="7"/>
        <end position="102"/>
    </location>
</feature>
<name>A0A0G1DGL5_9BACT</name>
<evidence type="ECO:0000313" key="3">
    <source>
        <dbReference type="Proteomes" id="UP000034785"/>
    </source>
</evidence>